<dbReference type="PANTHER" id="PTHR15032">
    <property type="entry name" value="N-ACYL-PHOSPHATIDYLETHANOLAMINE-HYDROLYZING PHOSPHOLIPASE D"/>
    <property type="match status" value="1"/>
</dbReference>
<name>A0A0D1XZ37_9PEZI</name>
<accession>A0A0D1XZ37</accession>
<dbReference type="FunCoup" id="A0A0D1XZ37">
    <property type="interactions" value="44"/>
</dbReference>
<dbReference type="InterPro" id="IPR024884">
    <property type="entry name" value="NAPE-PLD"/>
</dbReference>
<gene>
    <name evidence="2" type="ORF">PV09_00980</name>
</gene>
<dbReference type="PANTHER" id="PTHR15032:SF4">
    <property type="entry name" value="N-ACYL-PHOSPHATIDYLETHANOLAMINE-HYDROLYZING PHOSPHOLIPASE D"/>
    <property type="match status" value="1"/>
</dbReference>
<proteinExistence type="predicted"/>
<dbReference type="HOGENOM" id="CLU_020884_2_0_1"/>
<dbReference type="VEuPathDB" id="FungiDB:PV09_00980"/>
<evidence type="ECO:0000259" key="1">
    <source>
        <dbReference type="Pfam" id="PF12706"/>
    </source>
</evidence>
<dbReference type="GO" id="GO:0008270">
    <property type="term" value="F:zinc ion binding"/>
    <property type="evidence" value="ECO:0007669"/>
    <property type="project" value="InterPro"/>
</dbReference>
<dbReference type="EMBL" id="KN847531">
    <property type="protein sequence ID" value="KIW08036.1"/>
    <property type="molecule type" value="Genomic_DNA"/>
</dbReference>
<dbReference type="Gene3D" id="3.60.15.10">
    <property type="entry name" value="Ribonuclease Z/Hydroxyacylglutathione hydrolase-like"/>
    <property type="match status" value="1"/>
</dbReference>
<keyword evidence="3" id="KW-1185">Reference proteome</keyword>
<reference evidence="2 3" key="1">
    <citation type="submission" date="2015-01" db="EMBL/GenBank/DDBJ databases">
        <title>The Genome Sequence of Ochroconis gallopava CBS43764.</title>
        <authorList>
            <consortium name="The Broad Institute Genomics Platform"/>
            <person name="Cuomo C."/>
            <person name="de Hoog S."/>
            <person name="Gorbushina A."/>
            <person name="Stielow B."/>
            <person name="Teixiera M."/>
            <person name="Abouelleil A."/>
            <person name="Chapman S.B."/>
            <person name="Priest M."/>
            <person name="Young S.K."/>
            <person name="Wortman J."/>
            <person name="Nusbaum C."/>
            <person name="Birren B."/>
        </authorList>
    </citation>
    <scope>NUCLEOTIDE SEQUENCE [LARGE SCALE GENOMIC DNA]</scope>
    <source>
        <strain evidence="2 3">CBS 43764</strain>
    </source>
</reference>
<dbReference type="GO" id="GO:0070290">
    <property type="term" value="F:N-acylphosphatidylethanolamine-specific phospholipase D activity"/>
    <property type="evidence" value="ECO:0007669"/>
    <property type="project" value="InterPro"/>
</dbReference>
<dbReference type="GO" id="GO:0070292">
    <property type="term" value="P:N-acylphosphatidylethanolamine metabolic process"/>
    <property type="evidence" value="ECO:0007669"/>
    <property type="project" value="TreeGrafter"/>
</dbReference>
<dbReference type="Pfam" id="PF12706">
    <property type="entry name" value="Lactamase_B_2"/>
    <property type="match status" value="1"/>
</dbReference>
<dbReference type="InterPro" id="IPR001279">
    <property type="entry name" value="Metallo-B-lactamas"/>
</dbReference>
<organism evidence="2 3">
    <name type="scientific">Verruconis gallopava</name>
    <dbReference type="NCBI Taxonomy" id="253628"/>
    <lineage>
        <taxon>Eukaryota</taxon>
        <taxon>Fungi</taxon>
        <taxon>Dikarya</taxon>
        <taxon>Ascomycota</taxon>
        <taxon>Pezizomycotina</taxon>
        <taxon>Dothideomycetes</taxon>
        <taxon>Pleosporomycetidae</taxon>
        <taxon>Venturiales</taxon>
        <taxon>Sympoventuriaceae</taxon>
        <taxon>Verruconis</taxon>
    </lineage>
</organism>
<feature type="domain" description="Metallo-beta-lactamase" evidence="1">
    <location>
        <begin position="113"/>
        <end position="341"/>
    </location>
</feature>
<dbReference type="SUPFAM" id="SSF56281">
    <property type="entry name" value="Metallo-hydrolase/oxidoreductase"/>
    <property type="match status" value="1"/>
</dbReference>
<sequence length="397" mass="43419">MAASAPSHWANSSGTLFKNPWPSAEEVSWSELYDGKLPVSWHDRKAGNEDISVVKPDWGDAALQAISPSERDSGRYLIGTWLGHAGALAEIPSLSSGTHESRQAAAKDSVYLVFDPIFSYRAGPTPWTGPARLRQSPCGAEDLPGCDAVFISHNHFDHLDLPSVTALLKAYPGTLWFVPLGLKKWMLETGAEDENIVEKDWWESWTDTIKGQRVKVTSVPAQHNSARAGFDKNQTLWCGWAIERFAGSAREGAIYHAGDTGYRRSKDSTVTCPAFKEIGAKFGGFDISFIPIWRGGTLGLISYWGLKLNQSAIAMVHHAYPKDAIEIHKDVRSKHTIPVHFGTFVGSADESQESIQEFREACEAAKVTGFADEDVGNGRADLLSIGGSGVFTIQDRI</sequence>
<dbReference type="AlphaFoldDB" id="A0A0D1XZ37"/>
<dbReference type="InParanoid" id="A0A0D1XZ37"/>
<dbReference type="InterPro" id="IPR036866">
    <property type="entry name" value="RibonucZ/Hydroxyglut_hydro"/>
</dbReference>
<dbReference type="GO" id="GO:0005737">
    <property type="term" value="C:cytoplasm"/>
    <property type="evidence" value="ECO:0007669"/>
    <property type="project" value="TreeGrafter"/>
</dbReference>
<evidence type="ECO:0000313" key="3">
    <source>
        <dbReference type="Proteomes" id="UP000053259"/>
    </source>
</evidence>
<dbReference type="GO" id="GO:0070291">
    <property type="term" value="P:N-acylethanolamine metabolic process"/>
    <property type="evidence" value="ECO:0007669"/>
    <property type="project" value="TreeGrafter"/>
</dbReference>
<protein>
    <recommendedName>
        <fullName evidence="1">Metallo-beta-lactamase domain-containing protein</fullName>
    </recommendedName>
</protein>
<dbReference type="RefSeq" id="XP_016217905.1">
    <property type="nucleotide sequence ID" value="XM_016353810.1"/>
</dbReference>
<dbReference type="GeneID" id="27308953"/>
<dbReference type="Proteomes" id="UP000053259">
    <property type="component" value="Unassembled WGS sequence"/>
</dbReference>
<dbReference type="OrthoDB" id="332863at2759"/>
<dbReference type="PIRSF" id="PIRSF038896">
    <property type="entry name" value="NAPE-PLD"/>
    <property type="match status" value="1"/>
</dbReference>
<evidence type="ECO:0000313" key="2">
    <source>
        <dbReference type="EMBL" id="KIW08036.1"/>
    </source>
</evidence>